<proteinExistence type="predicted"/>
<accession>A0AAP0F705</accession>
<reference evidence="1 2" key="1">
    <citation type="submission" date="2024-01" db="EMBL/GenBank/DDBJ databases">
        <title>Genome assemblies of Stephania.</title>
        <authorList>
            <person name="Yang L."/>
        </authorList>
    </citation>
    <scope>NUCLEOTIDE SEQUENCE [LARGE SCALE GENOMIC DNA]</scope>
    <source>
        <strain evidence="1">JXDWG</strain>
        <tissue evidence="1">Leaf</tissue>
    </source>
</reference>
<dbReference type="Proteomes" id="UP001419268">
    <property type="component" value="Unassembled WGS sequence"/>
</dbReference>
<name>A0AAP0F705_9MAGN</name>
<keyword evidence="2" id="KW-1185">Reference proteome</keyword>
<dbReference type="EMBL" id="JBBNAG010000009">
    <property type="protein sequence ID" value="KAK9105110.1"/>
    <property type="molecule type" value="Genomic_DNA"/>
</dbReference>
<evidence type="ECO:0000313" key="2">
    <source>
        <dbReference type="Proteomes" id="UP001419268"/>
    </source>
</evidence>
<comment type="caution">
    <text evidence="1">The sequence shown here is derived from an EMBL/GenBank/DDBJ whole genome shotgun (WGS) entry which is preliminary data.</text>
</comment>
<evidence type="ECO:0000313" key="1">
    <source>
        <dbReference type="EMBL" id="KAK9105110.1"/>
    </source>
</evidence>
<gene>
    <name evidence="1" type="ORF">Scep_021954</name>
</gene>
<protein>
    <submittedName>
        <fullName evidence="1">Uncharacterized protein</fullName>
    </submittedName>
</protein>
<organism evidence="1 2">
    <name type="scientific">Stephania cephalantha</name>
    <dbReference type="NCBI Taxonomy" id="152367"/>
    <lineage>
        <taxon>Eukaryota</taxon>
        <taxon>Viridiplantae</taxon>
        <taxon>Streptophyta</taxon>
        <taxon>Embryophyta</taxon>
        <taxon>Tracheophyta</taxon>
        <taxon>Spermatophyta</taxon>
        <taxon>Magnoliopsida</taxon>
        <taxon>Ranunculales</taxon>
        <taxon>Menispermaceae</taxon>
        <taxon>Menispermoideae</taxon>
        <taxon>Cissampelideae</taxon>
        <taxon>Stephania</taxon>
    </lineage>
</organism>
<dbReference type="AlphaFoldDB" id="A0AAP0F705"/>
<sequence length="88" mass="10275">MVLNVQKSLVGYWMTGWKDNLELKVEVKVSIEGLTAALSLGVKRIDSYCDYYPLYQYVGHWSLLGVIVYLRDYCIERDEDTMEQMSKI</sequence>